<proteinExistence type="predicted"/>
<gene>
    <name evidence="2" type="ORF">IU514_01090</name>
</gene>
<name>A0ABS0B2R1_9GAMM</name>
<dbReference type="InterPro" id="IPR016097">
    <property type="entry name" value="DUF695"/>
</dbReference>
<dbReference type="Proteomes" id="UP001429984">
    <property type="component" value="Unassembled WGS sequence"/>
</dbReference>
<evidence type="ECO:0000313" key="3">
    <source>
        <dbReference type="Proteomes" id="UP001429984"/>
    </source>
</evidence>
<organism evidence="2 3">
    <name type="scientific">Lysobacter niastensis</name>
    <dbReference type="NCBI Taxonomy" id="380629"/>
    <lineage>
        <taxon>Bacteria</taxon>
        <taxon>Pseudomonadati</taxon>
        <taxon>Pseudomonadota</taxon>
        <taxon>Gammaproteobacteria</taxon>
        <taxon>Lysobacterales</taxon>
        <taxon>Lysobacteraceae</taxon>
        <taxon>Lysobacter</taxon>
    </lineage>
</organism>
<sequence length="152" mass="17168">MSASTTALDALQQDTWATATGTEDDLPLVFRFRQHMPLAVRQASDFPSFINVYWGYDGSESNGMPPSDHYDRQIAFEEAIVPLDEEDRLGFLMLVITGNSRKEWIFYANDVDAWLARFNELLSGHSVYPIEIETGDDPDWTAWRGVAACAQN</sequence>
<reference evidence="2 3" key="1">
    <citation type="submission" date="2020-11" db="EMBL/GenBank/DDBJ databases">
        <title>Draft Genome Sequence and Secondary Metabolite Biosynthetic Potential of the Lysobacter niastensis Type strain DSM 18481.</title>
        <authorList>
            <person name="Turrini P."/>
            <person name="Artuso I."/>
            <person name="Tescari M."/>
            <person name="Lugli G.A."/>
            <person name="Frangipani E."/>
            <person name="Ventura M."/>
            <person name="Visca P."/>
        </authorList>
    </citation>
    <scope>NUCLEOTIDE SEQUENCE [LARGE SCALE GENOMIC DNA]</scope>
    <source>
        <strain evidence="2 3">DSM 18481</strain>
    </source>
</reference>
<evidence type="ECO:0000313" key="2">
    <source>
        <dbReference type="EMBL" id="MBF6022613.1"/>
    </source>
</evidence>
<dbReference type="RefSeq" id="WP_194929220.1">
    <property type="nucleotide sequence ID" value="NZ_JADLZT010000001.1"/>
</dbReference>
<accession>A0ABS0B2R1</accession>
<feature type="domain" description="DUF695" evidence="1">
    <location>
        <begin position="14"/>
        <end position="143"/>
    </location>
</feature>
<comment type="caution">
    <text evidence="2">The sequence shown here is derived from an EMBL/GenBank/DDBJ whole genome shotgun (WGS) entry which is preliminary data.</text>
</comment>
<protein>
    <submittedName>
        <fullName evidence="2">DUF695 domain-containing protein</fullName>
    </submittedName>
</protein>
<keyword evidence="3" id="KW-1185">Reference proteome</keyword>
<dbReference type="Pfam" id="PF05117">
    <property type="entry name" value="DUF695"/>
    <property type="match status" value="1"/>
</dbReference>
<dbReference type="EMBL" id="JADLZT010000001">
    <property type="protein sequence ID" value="MBF6022613.1"/>
    <property type="molecule type" value="Genomic_DNA"/>
</dbReference>
<evidence type="ECO:0000259" key="1">
    <source>
        <dbReference type="Pfam" id="PF05117"/>
    </source>
</evidence>